<dbReference type="Proteomes" id="UP000295719">
    <property type="component" value="Unassembled WGS sequence"/>
</dbReference>
<protein>
    <submittedName>
        <fullName evidence="1">Uncharacterized protein</fullName>
    </submittedName>
</protein>
<gene>
    <name evidence="1" type="ORF">EDC52_11623</name>
</gene>
<dbReference type="AlphaFoldDB" id="A0A4R3YHT1"/>
<reference evidence="1 2" key="1">
    <citation type="submission" date="2019-03" db="EMBL/GenBank/DDBJ databases">
        <title>Genomic Encyclopedia of Type Strains, Phase IV (KMG-IV): sequencing the most valuable type-strain genomes for metagenomic binning, comparative biology and taxonomic classification.</title>
        <authorList>
            <person name="Goeker M."/>
        </authorList>
    </citation>
    <scope>NUCLEOTIDE SEQUENCE [LARGE SCALE GENOMIC DNA]</scope>
    <source>
        <strain evidence="1 2">DSM 19580</strain>
    </source>
</reference>
<proteinExistence type="predicted"/>
<dbReference type="EMBL" id="SMCR01000016">
    <property type="protein sequence ID" value="TCV91562.1"/>
    <property type="molecule type" value="Genomic_DNA"/>
</dbReference>
<keyword evidence="2" id="KW-1185">Reference proteome</keyword>
<organism evidence="1 2">
    <name type="scientific">Biostraticola tofi</name>
    <dbReference type="NCBI Taxonomy" id="466109"/>
    <lineage>
        <taxon>Bacteria</taxon>
        <taxon>Pseudomonadati</taxon>
        <taxon>Pseudomonadota</taxon>
        <taxon>Gammaproteobacteria</taxon>
        <taxon>Enterobacterales</taxon>
        <taxon>Bruguierivoracaceae</taxon>
        <taxon>Biostraticola</taxon>
    </lineage>
</organism>
<accession>A0A4R3YHT1</accession>
<comment type="caution">
    <text evidence="1">The sequence shown here is derived from an EMBL/GenBank/DDBJ whole genome shotgun (WGS) entry which is preliminary data.</text>
</comment>
<sequence>MSELSAASVAGLRYRKAVFEHPKTADQAVSNGKVQYKLGLYQLAGSVYPQAKRPIATTLVPWARIDCAGDEGDLPDPSDGDQ</sequence>
<evidence type="ECO:0000313" key="2">
    <source>
        <dbReference type="Proteomes" id="UP000295719"/>
    </source>
</evidence>
<evidence type="ECO:0000313" key="1">
    <source>
        <dbReference type="EMBL" id="TCV91562.1"/>
    </source>
</evidence>
<name>A0A4R3YHT1_9GAMM</name>
<dbReference type="RefSeq" id="WP_165911769.1">
    <property type="nucleotide sequence ID" value="NZ_SMCR01000016.1"/>
</dbReference>